<dbReference type="Pfam" id="PF00106">
    <property type="entry name" value="adh_short"/>
    <property type="match status" value="1"/>
</dbReference>
<evidence type="ECO:0000313" key="4">
    <source>
        <dbReference type="EMBL" id="GGC58067.1"/>
    </source>
</evidence>
<dbReference type="CDD" id="cd05233">
    <property type="entry name" value="SDR_c"/>
    <property type="match status" value="1"/>
</dbReference>
<evidence type="ECO:0000256" key="3">
    <source>
        <dbReference type="RuleBase" id="RU000363"/>
    </source>
</evidence>
<dbReference type="PANTHER" id="PTHR44196">
    <property type="entry name" value="DEHYDROGENASE/REDUCTASE SDR FAMILY MEMBER 7B"/>
    <property type="match status" value="1"/>
</dbReference>
<dbReference type="AlphaFoldDB" id="A0A916U2C8"/>
<accession>A0A916U2C8</accession>
<evidence type="ECO:0000256" key="2">
    <source>
        <dbReference type="ARBA" id="ARBA00023002"/>
    </source>
</evidence>
<proteinExistence type="inferred from homology"/>
<gene>
    <name evidence="4" type="ORF">GCM10011410_08170</name>
</gene>
<dbReference type="SUPFAM" id="SSF51735">
    <property type="entry name" value="NAD(P)-binding Rossmann-fold domains"/>
    <property type="match status" value="1"/>
</dbReference>
<name>A0A916U2C8_9ACTN</name>
<organism evidence="4 5">
    <name type="scientific">Hoyosella rhizosphaerae</name>
    <dbReference type="NCBI Taxonomy" id="1755582"/>
    <lineage>
        <taxon>Bacteria</taxon>
        <taxon>Bacillati</taxon>
        <taxon>Actinomycetota</taxon>
        <taxon>Actinomycetes</taxon>
        <taxon>Mycobacteriales</taxon>
        <taxon>Hoyosellaceae</taxon>
        <taxon>Hoyosella</taxon>
    </lineage>
</organism>
<dbReference type="GO" id="GO:0016491">
    <property type="term" value="F:oxidoreductase activity"/>
    <property type="evidence" value="ECO:0007669"/>
    <property type="project" value="UniProtKB-KW"/>
</dbReference>
<evidence type="ECO:0000256" key="1">
    <source>
        <dbReference type="ARBA" id="ARBA00006484"/>
    </source>
</evidence>
<dbReference type="PRINTS" id="PR00080">
    <property type="entry name" value="SDRFAMILY"/>
</dbReference>
<dbReference type="GO" id="GO:0016020">
    <property type="term" value="C:membrane"/>
    <property type="evidence" value="ECO:0007669"/>
    <property type="project" value="TreeGrafter"/>
</dbReference>
<dbReference type="InterPro" id="IPR036291">
    <property type="entry name" value="NAD(P)-bd_dom_sf"/>
</dbReference>
<comment type="caution">
    <text evidence="4">The sequence shown here is derived from an EMBL/GenBank/DDBJ whole genome shotgun (WGS) entry which is preliminary data.</text>
</comment>
<protein>
    <submittedName>
        <fullName evidence="4">Oxidoreductase</fullName>
    </submittedName>
</protein>
<dbReference type="RefSeq" id="WP_229675726.1">
    <property type="nucleotide sequence ID" value="NZ_BMJH01000001.1"/>
</dbReference>
<sequence>MTSWLLSPPISPRTLFTRGIELRDKRVLITGASSGVGAQLAQDTAAEGAHVIAVARNADRLAEVRQGIVSKGGSCETYQCDITDETAVSKLLATVGTIDILVNNAGRSIRRPVMESVDRLHDFQRTIDLNYLAAVRMSLGVLPTMARSGDGHIINIATWGVHAGLMPKFAAYHASKAAIAAFGRSLAAENTGVHVTTIGFPLIRTPMIAPTEHYKNLAALTPQQASSWVITAMKKRPTQMHSRYAGIIRLIDSISPHAANTLILRAGI</sequence>
<dbReference type="InterPro" id="IPR002347">
    <property type="entry name" value="SDR_fam"/>
</dbReference>
<evidence type="ECO:0000313" key="5">
    <source>
        <dbReference type="Proteomes" id="UP000641514"/>
    </source>
</evidence>
<dbReference type="PANTHER" id="PTHR44196:SF1">
    <property type="entry name" value="DEHYDROGENASE_REDUCTASE SDR FAMILY MEMBER 7B"/>
    <property type="match status" value="1"/>
</dbReference>
<comment type="similarity">
    <text evidence="1 3">Belongs to the short-chain dehydrogenases/reductases (SDR) family.</text>
</comment>
<keyword evidence="2" id="KW-0560">Oxidoreductase</keyword>
<reference evidence="4" key="2">
    <citation type="submission" date="2020-09" db="EMBL/GenBank/DDBJ databases">
        <authorList>
            <person name="Sun Q."/>
            <person name="Zhou Y."/>
        </authorList>
    </citation>
    <scope>NUCLEOTIDE SEQUENCE</scope>
    <source>
        <strain evidence="4">CGMCC 1.15478</strain>
    </source>
</reference>
<dbReference type="Gene3D" id="3.40.50.720">
    <property type="entry name" value="NAD(P)-binding Rossmann-like Domain"/>
    <property type="match status" value="1"/>
</dbReference>
<reference evidence="4" key="1">
    <citation type="journal article" date="2014" name="Int. J. Syst. Evol. Microbiol.">
        <title>Complete genome sequence of Corynebacterium casei LMG S-19264T (=DSM 44701T), isolated from a smear-ripened cheese.</title>
        <authorList>
            <consortium name="US DOE Joint Genome Institute (JGI-PGF)"/>
            <person name="Walter F."/>
            <person name="Albersmeier A."/>
            <person name="Kalinowski J."/>
            <person name="Ruckert C."/>
        </authorList>
    </citation>
    <scope>NUCLEOTIDE SEQUENCE</scope>
    <source>
        <strain evidence="4">CGMCC 1.15478</strain>
    </source>
</reference>
<dbReference type="PRINTS" id="PR00081">
    <property type="entry name" value="GDHRDH"/>
</dbReference>
<dbReference type="Proteomes" id="UP000641514">
    <property type="component" value="Unassembled WGS sequence"/>
</dbReference>
<dbReference type="EMBL" id="BMJH01000001">
    <property type="protein sequence ID" value="GGC58067.1"/>
    <property type="molecule type" value="Genomic_DNA"/>
</dbReference>
<keyword evidence="5" id="KW-1185">Reference proteome</keyword>